<dbReference type="InterPro" id="IPR000644">
    <property type="entry name" value="CBS_dom"/>
</dbReference>
<dbReference type="SMART" id="SM00116">
    <property type="entry name" value="CBS"/>
    <property type="match status" value="2"/>
</dbReference>
<dbReference type="PROSITE" id="PS51371">
    <property type="entry name" value="CBS"/>
    <property type="match status" value="2"/>
</dbReference>
<dbReference type="PANTHER" id="PTHR43080">
    <property type="entry name" value="CBS DOMAIN-CONTAINING PROTEIN CBSX3, MITOCHONDRIAL"/>
    <property type="match status" value="1"/>
</dbReference>
<keyword evidence="1 2" id="KW-0129">CBS domain</keyword>
<evidence type="ECO:0000313" key="5">
    <source>
        <dbReference type="Proteomes" id="UP001519288"/>
    </source>
</evidence>
<proteinExistence type="predicted"/>
<accession>A0ABS4JDF3</accession>
<dbReference type="EMBL" id="JAGGLD010000001">
    <property type="protein sequence ID" value="MBP1999105.1"/>
    <property type="molecule type" value="Genomic_DNA"/>
</dbReference>
<dbReference type="InterPro" id="IPR051257">
    <property type="entry name" value="Diverse_CBS-Domain"/>
</dbReference>
<sequence length="157" mass="17464">MKVRQFMIQTPVTASGSTTLRELLQLLVDNKIGGVPVVNEEHQLIGMISDGDVLRYIRPMSGRVYDFFSYTIQTDAQTLDESVTSKLQTRVDKVMVKKGLYKVSSNDPIDTALDILSKHHFKKIPVVDGDKVVGVISRGDVIRQLVNTYVLDSPSPS</sequence>
<feature type="domain" description="CBS" evidence="3">
    <location>
        <begin position="95"/>
        <end position="153"/>
    </location>
</feature>
<dbReference type="Pfam" id="PF00571">
    <property type="entry name" value="CBS"/>
    <property type="match status" value="2"/>
</dbReference>
<evidence type="ECO:0000256" key="1">
    <source>
        <dbReference type="ARBA" id="ARBA00023122"/>
    </source>
</evidence>
<gene>
    <name evidence="4" type="ORF">J2Z69_000124</name>
</gene>
<organism evidence="4 5">
    <name type="scientific">Paenibacillus shirakamiensis</name>
    <dbReference type="NCBI Taxonomy" id="1265935"/>
    <lineage>
        <taxon>Bacteria</taxon>
        <taxon>Bacillati</taxon>
        <taxon>Bacillota</taxon>
        <taxon>Bacilli</taxon>
        <taxon>Bacillales</taxon>
        <taxon>Paenibacillaceae</taxon>
        <taxon>Paenibacillus</taxon>
    </lineage>
</organism>
<dbReference type="SUPFAM" id="SSF54631">
    <property type="entry name" value="CBS-domain pair"/>
    <property type="match status" value="1"/>
</dbReference>
<name>A0ABS4JDF3_9BACL</name>
<reference evidence="4 5" key="1">
    <citation type="submission" date="2021-03" db="EMBL/GenBank/DDBJ databases">
        <title>Genomic Encyclopedia of Type Strains, Phase IV (KMG-IV): sequencing the most valuable type-strain genomes for metagenomic binning, comparative biology and taxonomic classification.</title>
        <authorList>
            <person name="Goeker M."/>
        </authorList>
    </citation>
    <scope>NUCLEOTIDE SEQUENCE [LARGE SCALE GENOMIC DNA]</scope>
    <source>
        <strain evidence="4 5">DSM 26806</strain>
    </source>
</reference>
<evidence type="ECO:0000313" key="4">
    <source>
        <dbReference type="EMBL" id="MBP1999105.1"/>
    </source>
</evidence>
<dbReference type="InterPro" id="IPR046342">
    <property type="entry name" value="CBS_dom_sf"/>
</dbReference>
<dbReference type="RefSeq" id="WP_209858261.1">
    <property type="nucleotide sequence ID" value="NZ_JAGGLD010000001.1"/>
</dbReference>
<feature type="domain" description="CBS" evidence="3">
    <location>
        <begin position="7"/>
        <end position="67"/>
    </location>
</feature>
<comment type="caution">
    <text evidence="4">The sequence shown here is derived from an EMBL/GenBank/DDBJ whole genome shotgun (WGS) entry which is preliminary data.</text>
</comment>
<keyword evidence="5" id="KW-1185">Reference proteome</keyword>
<dbReference type="PANTHER" id="PTHR43080:SF26">
    <property type="entry name" value="REGULATORY PROTEIN"/>
    <property type="match status" value="1"/>
</dbReference>
<evidence type="ECO:0000259" key="3">
    <source>
        <dbReference type="PROSITE" id="PS51371"/>
    </source>
</evidence>
<dbReference type="Proteomes" id="UP001519288">
    <property type="component" value="Unassembled WGS sequence"/>
</dbReference>
<protein>
    <submittedName>
        <fullName evidence="4">CBS domain-containing protein</fullName>
    </submittedName>
</protein>
<dbReference type="Gene3D" id="3.10.580.10">
    <property type="entry name" value="CBS-domain"/>
    <property type="match status" value="1"/>
</dbReference>
<evidence type="ECO:0000256" key="2">
    <source>
        <dbReference type="PROSITE-ProRule" id="PRU00703"/>
    </source>
</evidence>